<evidence type="ECO:0000256" key="1">
    <source>
        <dbReference type="ARBA" id="ARBA00001933"/>
    </source>
</evidence>
<comment type="pathway">
    <text evidence="2">Amino-acid biosynthesis; L-isoleucine biosynthesis; 2-oxobutanoate from L-threonine: step 1/1.</text>
</comment>
<dbReference type="PROSITE" id="PS51671">
    <property type="entry name" value="ACT"/>
    <property type="match status" value="1"/>
</dbReference>
<dbReference type="CDD" id="cd01562">
    <property type="entry name" value="Thr-dehyd"/>
    <property type="match status" value="1"/>
</dbReference>
<dbReference type="EC" id="4.3.1.19" evidence="6"/>
<evidence type="ECO:0000256" key="4">
    <source>
        <dbReference type="ARBA" id="ARBA00010869"/>
    </source>
</evidence>
<evidence type="ECO:0000313" key="13">
    <source>
        <dbReference type="EMBL" id="GAA4421972.1"/>
    </source>
</evidence>
<dbReference type="EMBL" id="BAABGN010000006">
    <property type="protein sequence ID" value="GAA4421972.1"/>
    <property type="molecule type" value="Genomic_DNA"/>
</dbReference>
<sequence>MTHGFDQATFRDAAATIDGVVHRTPVEHSPALAERVGAPVMFKAENLQHTGSFKLRGAYVRMSRLDDDEKVRGVVAASAGNHAQGVALAAKLLGISARIVMPTDAALPKVEATRRYGAEIVLAGDDVHAALAAARAEAESSGRVLIHPYDHPDIVAGQGTIGLEILEQVPDVRTVVVPTGGGGLIAGVAAALHSVDPTIEVVGVQASGAAAYPGSLAAGHPVLLSEPSTMADGIAVGLPGDVPFPLVAEHVREVRTVSEDLLSRAVLHMVERSKLVVEPSGAAGVAAVLADPSAFAGPVVVVLTGGNVDPLVLLRIIRHGMAAVGRYLQTHVMVKDAPGTLARLLAELAEVEANVLDVSHSRTSAGLAVDEVDISVELETKGPEHCQAVLARLRERGYRVQGP</sequence>
<evidence type="ECO:0000256" key="5">
    <source>
        <dbReference type="ARBA" id="ARBA00011447"/>
    </source>
</evidence>
<gene>
    <name evidence="13" type="primary">ilvA_1</name>
    <name evidence="13" type="ORF">GCM10023169_15680</name>
</gene>
<organism evidence="13 14">
    <name type="scientific">Georgenia halophila</name>
    <dbReference type="NCBI Taxonomy" id="620889"/>
    <lineage>
        <taxon>Bacteria</taxon>
        <taxon>Bacillati</taxon>
        <taxon>Actinomycetota</taxon>
        <taxon>Actinomycetes</taxon>
        <taxon>Micrococcales</taxon>
        <taxon>Bogoriellaceae</taxon>
        <taxon>Georgenia</taxon>
    </lineage>
</organism>
<reference evidence="14" key="1">
    <citation type="journal article" date="2019" name="Int. J. Syst. Evol. Microbiol.">
        <title>The Global Catalogue of Microorganisms (GCM) 10K type strain sequencing project: providing services to taxonomists for standard genome sequencing and annotation.</title>
        <authorList>
            <consortium name="The Broad Institute Genomics Platform"/>
            <consortium name="The Broad Institute Genome Sequencing Center for Infectious Disease"/>
            <person name="Wu L."/>
            <person name="Ma J."/>
        </authorList>
    </citation>
    <scope>NUCLEOTIDE SEQUENCE [LARGE SCALE GENOMIC DNA]</scope>
    <source>
        <strain evidence="14">JCM 17810</strain>
    </source>
</reference>
<evidence type="ECO:0000256" key="7">
    <source>
        <dbReference type="ARBA" id="ARBA00022248"/>
    </source>
</evidence>
<comment type="similarity">
    <text evidence="4">Belongs to the serine/threonine dehydratase family.</text>
</comment>
<feature type="domain" description="ACT" evidence="12">
    <location>
        <begin position="329"/>
        <end position="403"/>
    </location>
</feature>
<proteinExistence type="inferred from homology"/>
<evidence type="ECO:0000256" key="10">
    <source>
        <dbReference type="ARBA" id="ARBA00022898"/>
    </source>
</evidence>
<keyword evidence="14" id="KW-1185">Reference proteome</keyword>
<evidence type="ECO:0000313" key="14">
    <source>
        <dbReference type="Proteomes" id="UP001500622"/>
    </source>
</evidence>
<dbReference type="InterPro" id="IPR036052">
    <property type="entry name" value="TrpB-like_PALP_sf"/>
</dbReference>
<dbReference type="Proteomes" id="UP001500622">
    <property type="component" value="Unassembled WGS sequence"/>
</dbReference>
<keyword evidence="9" id="KW-0028">Amino-acid biosynthesis</keyword>
<dbReference type="SUPFAM" id="SSF55021">
    <property type="entry name" value="ACT-like"/>
    <property type="match status" value="1"/>
</dbReference>
<dbReference type="InterPro" id="IPR044561">
    <property type="entry name" value="ACT_ThrD-II-like"/>
</dbReference>
<evidence type="ECO:0000256" key="6">
    <source>
        <dbReference type="ARBA" id="ARBA00012096"/>
    </source>
</evidence>
<dbReference type="PANTHER" id="PTHR48078:SF6">
    <property type="entry name" value="L-THREONINE DEHYDRATASE CATABOLIC TDCB"/>
    <property type="match status" value="1"/>
</dbReference>
<protein>
    <recommendedName>
        <fullName evidence="7">L-threonine dehydratase catabolic TdcB</fullName>
        <ecNumber evidence="6">4.3.1.19</ecNumber>
    </recommendedName>
</protein>
<keyword evidence="8" id="KW-0021">Allosteric enzyme</keyword>
<dbReference type="SUPFAM" id="SSF53686">
    <property type="entry name" value="Tryptophan synthase beta subunit-like PLP-dependent enzymes"/>
    <property type="match status" value="1"/>
</dbReference>
<dbReference type="CDD" id="cd04886">
    <property type="entry name" value="ACT_ThrD-II-like"/>
    <property type="match status" value="1"/>
</dbReference>
<dbReference type="RefSeq" id="WP_345215695.1">
    <property type="nucleotide sequence ID" value="NZ_BAABGN010000006.1"/>
</dbReference>
<accession>A0ABP8L446</accession>
<comment type="subunit">
    <text evidence="5">In the native structure, TdcB is in a dimeric form, whereas in the TdcB-AMP complex, it exists in a tetrameric form (dimer of dimers).</text>
</comment>
<dbReference type="InterPro" id="IPR001926">
    <property type="entry name" value="TrpB-like_PALP"/>
</dbReference>
<evidence type="ECO:0000256" key="11">
    <source>
        <dbReference type="ARBA" id="ARBA00023239"/>
    </source>
</evidence>
<keyword evidence="11" id="KW-0456">Lyase</keyword>
<dbReference type="PANTHER" id="PTHR48078">
    <property type="entry name" value="THREONINE DEHYDRATASE, MITOCHONDRIAL-RELATED"/>
    <property type="match status" value="1"/>
</dbReference>
<dbReference type="InterPro" id="IPR005789">
    <property type="entry name" value="Thr_deHydtase_catblc"/>
</dbReference>
<keyword evidence="10" id="KW-0663">Pyridoxal phosphate</keyword>
<dbReference type="InterPro" id="IPR050147">
    <property type="entry name" value="Ser/Thr_Dehydratase"/>
</dbReference>
<dbReference type="Pfam" id="PF00291">
    <property type="entry name" value="PALP"/>
    <property type="match status" value="1"/>
</dbReference>
<comment type="caution">
    <text evidence="13">The sequence shown here is derived from an EMBL/GenBank/DDBJ whole genome shotgun (WGS) entry which is preliminary data.</text>
</comment>
<evidence type="ECO:0000256" key="3">
    <source>
        <dbReference type="ARBA" id="ARBA00004958"/>
    </source>
</evidence>
<dbReference type="InterPro" id="IPR002912">
    <property type="entry name" value="ACT_dom"/>
</dbReference>
<dbReference type="Gene3D" id="3.40.50.1100">
    <property type="match status" value="2"/>
</dbReference>
<evidence type="ECO:0000256" key="2">
    <source>
        <dbReference type="ARBA" id="ARBA00004810"/>
    </source>
</evidence>
<evidence type="ECO:0000256" key="8">
    <source>
        <dbReference type="ARBA" id="ARBA00022533"/>
    </source>
</evidence>
<comment type="cofactor">
    <cofactor evidence="1">
        <name>pyridoxal 5'-phosphate</name>
        <dbReference type="ChEBI" id="CHEBI:597326"/>
    </cofactor>
</comment>
<evidence type="ECO:0000256" key="9">
    <source>
        <dbReference type="ARBA" id="ARBA00022624"/>
    </source>
</evidence>
<dbReference type="InterPro" id="IPR045865">
    <property type="entry name" value="ACT-like_dom_sf"/>
</dbReference>
<comment type="pathway">
    <text evidence="3">Amino-acid degradation; L-threonine degradation via propanoate pathway; propanoate from L-threonine: step 1/4.</text>
</comment>
<dbReference type="NCBIfam" id="TIGR01127">
    <property type="entry name" value="ilvA_1Cterm"/>
    <property type="match status" value="1"/>
</dbReference>
<evidence type="ECO:0000259" key="12">
    <source>
        <dbReference type="PROSITE" id="PS51671"/>
    </source>
</evidence>
<keyword evidence="9" id="KW-0100">Branched-chain amino acid biosynthesis</keyword>
<name>A0ABP8L446_9MICO</name>
<dbReference type="PROSITE" id="PS00165">
    <property type="entry name" value="DEHYDRATASE_SER_THR"/>
    <property type="match status" value="1"/>
</dbReference>
<dbReference type="InterPro" id="IPR000634">
    <property type="entry name" value="Ser/Thr_deHydtase_PyrdxlP-BS"/>
</dbReference>
<keyword evidence="9" id="KW-0412">Isoleucine biosynthesis</keyword>